<dbReference type="AlphaFoldDB" id="A0A0A0KMQ8"/>
<feature type="region of interest" description="Disordered" evidence="1">
    <location>
        <begin position="1"/>
        <end position="23"/>
    </location>
</feature>
<protein>
    <submittedName>
        <fullName evidence="2">Uncharacterized protein</fullName>
    </submittedName>
</protein>
<organism evidence="2 3">
    <name type="scientific">Cucumis sativus</name>
    <name type="common">Cucumber</name>
    <dbReference type="NCBI Taxonomy" id="3659"/>
    <lineage>
        <taxon>Eukaryota</taxon>
        <taxon>Viridiplantae</taxon>
        <taxon>Streptophyta</taxon>
        <taxon>Embryophyta</taxon>
        <taxon>Tracheophyta</taxon>
        <taxon>Spermatophyta</taxon>
        <taxon>Magnoliopsida</taxon>
        <taxon>eudicotyledons</taxon>
        <taxon>Gunneridae</taxon>
        <taxon>Pentapetalae</taxon>
        <taxon>rosids</taxon>
        <taxon>fabids</taxon>
        <taxon>Cucurbitales</taxon>
        <taxon>Cucurbitaceae</taxon>
        <taxon>Benincaseae</taxon>
        <taxon>Cucumis</taxon>
    </lineage>
</organism>
<reference evidence="2 3" key="3">
    <citation type="journal article" date="2010" name="BMC Genomics">
        <title>Transcriptome sequencing and comparative analysis of cucumber flowers with different sex types.</title>
        <authorList>
            <person name="Guo S."/>
            <person name="Zheng Y."/>
            <person name="Joung J.G."/>
            <person name="Liu S."/>
            <person name="Zhang Z."/>
            <person name="Crasta O.R."/>
            <person name="Sobral B.W."/>
            <person name="Xu Y."/>
            <person name="Huang S."/>
            <person name="Fei Z."/>
        </authorList>
    </citation>
    <scope>NUCLEOTIDE SEQUENCE [LARGE SCALE GENOMIC DNA]</scope>
    <source>
        <strain evidence="3">cv. 9930</strain>
    </source>
</reference>
<reference evidence="2 3" key="2">
    <citation type="journal article" date="2009" name="PLoS ONE">
        <title>An integrated genetic and cytogenetic map of the cucumber genome.</title>
        <authorList>
            <person name="Ren Y."/>
            <person name="Zhang Z."/>
            <person name="Liu J."/>
            <person name="Staub J.E."/>
            <person name="Han Y."/>
            <person name="Cheng Z."/>
            <person name="Li X."/>
            <person name="Lu J."/>
            <person name="Miao H."/>
            <person name="Kang H."/>
            <person name="Xie B."/>
            <person name="Gu X."/>
            <person name="Wang X."/>
            <person name="Du Y."/>
            <person name="Jin W."/>
            <person name="Huang S."/>
        </authorList>
    </citation>
    <scope>NUCLEOTIDE SEQUENCE [LARGE SCALE GENOMIC DNA]</scope>
    <source>
        <strain evidence="3">cv. 9930</strain>
    </source>
</reference>
<gene>
    <name evidence="2" type="ORF">Csa_5G308780</name>
</gene>
<reference evidence="2 3" key="1">
    <citation type="journal article" date="2009" name="Nat. Genet.">
        <title>The genome of the cucumber, Cucumis sativus L.</title>
        <authorList>
            <person name="Huang S."/>
            <person name="Li R."/>
            <person name="Zhang Z."/>
            <person name="Li L."/>
            <person name="Gu X."/>
            <person name="Fan W."/>
            <person name="Lucas W.J."/>
            <person name="Wang X."/>
            <person name="Xie B."/>
            <person name="Ni P."/>
            <person name="Ren Y."/>
            <person name="Zhu H."/>
            <person name="Li J."/>
            <person name="Lin K."/>
            <person name="Jin W."/>
            <person name="Fei Z."/>
            <person name="Li G."/>
            <person name="Staub J."/>
            <person name="Kilian A."/>
            <person name="van der Vossen E.A."/>
            <person name="Wu Y."/>
            <person name="Guo J."/>
            <person name="He J."/>
            <person name="Jia Z."/>
            <person name="Ren Y."/>
            <person name="Tian G."/>
            <person name="Lu Y."/>
            <person name="Ruan J."/>
            <person name="Qian W."/>
            <person name="Wang M."/>
            <person name="Huang Q."/>
            <person name="Li B."/>
            <person name="Xuan Z."/>
            <person name="Cao J."/>
            <person name="Asan"/>
            <person name="Wu Z."/>
            <person name="Zhang J."/>
            <person name="Cai Q."/>
            <person name="Bai Y."/>
            <person name="Zhao B."/>
            <person name="Han Y."/>
            <person name="Li Y."/>
            <person name="Li X."/>
            <person name="Wang S."/>
            <person name="Shi Q."/>
            <person name="Liu S."/>
            <person name="Cho W.K."/>
            <person name="Kim J.Y."/>
            <person name="Xu Y."/>
            <person name="Heller-Uszynska K."/>
            <person name="Miao H."/>
            <person name="Cheng Z."/>
            <person name="Zhang S."/>
            <person name="Wu J."/>
            <person name="Yang Y."/>
            <person name="Kang H."/>
            <person name="Li M."/>
            <person name="Liang H."/>
            <person name="Ren X."/>
            <person name="Shi Z."/>
            <person name="Wen M."/>
            <person name="Jian M."/>
            <person name="Yang H."/>
            <person name="Zhang G."/>
            <person name="Yang Z."/>
            <person name="Chen R."/>
            <person name="Liu S."/>
            <person name="Li J."/>
            <person name="Ma L."/>
            <person name="Liu H."/>
            <person name="Zhou Y."/>
            <person name="Zhao J."/>
            <person name="Fang X."/>
            <person name="Li G."/>
            <person name="Fang L."/>
            <person name="Li Y."/>
            <person name="Liu D."/>
            <person name="Zheng H."/>
            <person name="Zhang Y."/>
            <person name="Qin N."/>
            <person name="Li Z."/>
            <person name="Yang G."/>
            <person name="Yang S."/>
            <person name="Bolund L."/>
            <person name="Kristiansen K."/>
            <person name="Zheng H."/>
            <person name="Li S."/>
            <person name="Zhang X."/>
            <person name="Yang H."/>
            <person name="Wang J."/>
            <person name="Sun R."/>
            <person name="Zhang B."/>
            <person name="Jiang S."/>
            <person name="Wang J."/>
            <person name="Du Y."/>
            <person name="Li S."/>
        </authorList>
    </citation>
    <scope>NUCLEOTIDE SEQUENCE [LARGE SCALE GENOMIC DNA]</scope>
    <source>
        <strain evidence="3">cv. 9930</strain>
    </source>
</reference>
<proteinExistence type="predicted"/>
<evidence type="ECO:0000313" key="2">
    <source>
        <dbReference type="EMBL" id="KGN50873.1"/>
    </source>
</evidence>
<keyword evidence="3" id="KW-1185">Reference proteome</keyword>
<dbReference type="Proteomes" id="UP000029981">
    <property type="component" value="Chromosome 5"/>
</dbReference>
<sequence>MSSVGIYKPADEPPHVEGNPVKADTGHFNVVHYDPKAVKEPRAVHDILGSKGTRILPEDLKGRFEEYVKIGRDKRLPTKFELDDKIFKSLKVQAAT</sequence>
<evidence type="ECO:0000313" key="3">
    <source>
        <dbReference type="Proteomes" id="UP000029981"/>
    </source>
</evidence>
<reference evidence="2 3" key="4">
    <citation type="journal article" date="2011" name="BMC Genomics">
        <title>RNA-Seq improves annotation of protein-coding genes in the cucumber genome.</title>
        <authorList>
            <person name="Li Z."/>
            <person name="Zhang Z."/>
            <person name="Yan P."/>
            <person name="Huang S."/>
            <person name="Fei Z."/>
            <person name="Lin K."/>
        </authorList>
    </citation>
    <scope>NUCLEOTIDE SEQUENCE [LARGE SCALE GENOMIC DNA]</scope>
    <source>
        <strain evidence="3">cv. 9930</strain>
    </source>
</reference>
<dbReference type="STRING" id="3659.A0A0A0KMQ8"/>
<dbReference type="Gramene" id="KGN50873">
    <property type="protein sequence ID" value="KGN50873"/>
    <property type="gene ID" value="Csa_5G308780"/>
</dbReference>
<accession>A0A0A0KMQ8</accession>
<name>A0A0A0KMQ8_CUCSA</name>
<evidence type="ECO:0000256" key="1">
    <source>
        <dbReference type="SAM" id="MobiDB-lite"/>
    </source>
</evidence>
<dbReference type="EMBL" id="CM002926">
    <property type="protein sequence ID" value="KGN50873.1"/>
    <property type="molecule type" value="Genomic_DNA"/>
</dbReference>